<organism evidence="2 3">
    <name type="scientific">Pelagihabitans pacificus</name>
    <dbReference type="NCBI Taxonomy" id="2696054"/>
    <lineage>
        <taxon>Bacteria</taxon>
        <taxon>Pseudomonadati</taxon>
        <taxon>Bacteroidota</taxon>
        <taxon>Flavobacteriia</taxon>
        <taxon>Flavobacteriales</taxon>
        <taxon>Flavobacteriaceae</taxon>
        <taxon>Pelagihabitans</taxon>
    </lineage>
</organism>
<dbReference type="EMBL" id="VIKU02000001">
    <property type="protein sequence ID" value="NHF58111.1"/>
    <property type="molecule type" value="Genomic_DNA"/>
</dbReference>
<dbReference type="Gene3D" id="3.60.15.10">
    <property type="entry name" value="Ribonuclease Z/Hydroxyacylglutathione hydrolase-like"/>
    <property type="match status" value="1"/>
</dbReference>
<dbReference type="PANTHER" id="PTHR30619:SF1">
    <property type="entry name" value="RECOMBINATION PROTEIN 2"/>
    <property type="match status" value="1"/>
</dbReference>
<dbReference type="SUPFAM" id="SSF56281">
    <property type="entry name" value="Metallo-hydrolase/oxidoreductase"/>
    <property type="match status" value="1"/>
</dbReference>
<evidence type="ECO:0000259" key="1">
    <source>
        <dbReference type="Pfam" id="PF00753"/>
    </source>
</evidence>
<dbReference type="PANTHER" id="PTHR30619">
    <property type="entry name" value="DNA INTERNALIZATION/COMPETENCE PROTEIN COMEC/REC2"/>
    <property type="match status" value="1"/>
</dbReference>
<accession>A0A967E944</accession>
<reference evidence="2" key="1">
    <citation type="submission" date="2019-07" db="EMBL/GenBank/DDBJ databases">
        <authorList>
            <person name="De-Chao Zhang Q."/>
        </authorList>
    </citation>
    <scope>NUCLEOTIDE SEQUENCE</scope>
    <source>
        <strain evidence="2">TP-CH-4</strain>
    </source>
</reference>
<reference evidence="2" key="2">
    <citation type="submission" date="2020-03" db="EMBL/GenBank/DDBJ databases">
        <title>Flavobacteriaceae bacterium strain TP-CH-4, a member of the family Flavobacteriaceae isolated from a deep-sea seamount.</title>
        <authorList>
            <person name="Zhang D.-C."/>
        </authorList>
    </citation>
    <scope>NUCLEOTIDE SEQUENCE</scope>
    <source>
        <strain evidence="2">TP-CH-4</strain>
    </source>
</reference>
<dbReference type="InterPro" id="IPR001279">
    <property type="entry name" value="Metallo-B-lactamas"/>
</dbReference>
<name>A0A967E944_9FLAO</name>
<keyword evidence="3" id="KW-1185">Reference proteome</keyword>
<dbReference type="Pfam" id="PF00753">
    <property type="entry name" value="Lactamase_B"/>
    <property type="match status" value="1"/>
</dbReference>
<sequence>MGNESHYPYLKVMGPSSSNQISIELFPAGNGDAILIDLGQELLLIDGGYTSTFRDHIKPRLLEYHRAGRRLTKFIVTHIDADHISGAIAFIKENGPADNPSIIKIDEVWFNSYRHLVFEEKEQGDFEGKIPEIPISGGLVSAETEDENQLVSYKQGTTLGSQLLKHHYAWNTTFDGSAVKADEPLTISLSDDLRLTLLGPTQEALDTMADKWYDYLRERFGGKINEDAYFDDAFELLMEEMRQTDLEVRAARDEEALVSEGVDWVEANAVAWESEDDSPTNGSSITFLLEYNGKKLLFLGDAIPGQVVQQIKKLASAAELPLPLDVLKVSHHGAWSNNSPELIRLLQADHYLFSSNGLRHHHPHLETLAWIVKSHGADTFKTMVFNYRQGERLLAIDNSASKQKYNYGVLWPDVDQWGNGTDGYVKLTLD</sequence>
<evidence type="ECO:0000313" key="2">
    <source>
        <dbReference type="EMBL" id="NHF58111.1"/>
    </source>
</evidence>
<dbReference type="AlphaFoldDB" id="A0A967E944"/>
<protein>
    <submittedName>
        <fullName evidence="2">MBL fold metallo-hydrolase</fullName>
    </submittedName>
</protein>
<gene>
    <name evidence="2" type="ORF">FK220_002075</name>
</gene>
<evidence type="ECO:0000313" key="3">
    <source>
        <dbReference type="Proteomes" id="UP000707206"/>
    </source>
</evidence>
<proteinExistence type="predicted"/>
<dbReference type="Proteomes" id="UP000707206">
    <property type="component" value="Unassembled WGS sequence"/>
</dbReference>
<dbReference type="InterPro" id="IPR052159">
    <property type="entry name" value="Competence_DNA_uptake"/>
</dbReference>
<comment type="caution">
    <text evidence="2">The sequence shown here is derived from an EMBL/GenBank/DDBJ whole genome shotgun (WGS) entry which is preliminary data.</text>
</comment>
<feature type="domain" description="Metallo-beta-lactamase" evidence="1">
    <location>
        <begin position="28"/>
        <end position="96"/>
    </location>
</feature>
<dbReference type="InterPro" id="IPR036866">
    <property type="entry name" value="RibonucZ/Hydroxyglut_hydro"/>
</dbReference>
<dbReference type="RefSeq" id="WP_166204737.1">
    <property type="nucleotide sequence ID" value="NZ_VIKU02000001.1"/>
</dbReference>